<evidence type="ECO:0000256" key="1">
    <source>
        <dbReference type="SAM" id="Phobius"/>
    </source>
</evidence>
<dbReference type="SUPFAM" id="SSF53448">
    <property type="entry name" value="Nucleotide-diphospho-sugar transferases"/>
    <property type="match status" value="1"/>
</dbReference>
<gene>
    <name evidence="3" type="ORF">CSC3H3_18955</name>
</gene>
<feature type="transmembrane region" description="Helical" evidence="1">
    <location>
        <begin position="238"/>
        <end position="260"/>
    </location>
</feature>
<reference evidence="3 4" key="1">
    <citation type="submission" date="2017-10" db="EMBL/GenBank/DDBJ databases">
        <title>Biodiversity and function of Thalassospira species in the particle-attached aromatic-hydrocarbon-degrading consortia from the surface seawater of the China South Sea.</title>
        <authorList>
            <person name="Dong C."/>
            <person name="Liu R."/>
            <person name="Shao Z."/>
        </authorList>
    </citation>
    <scope>NUCLEOTIDE SEQUENCE [LARGE SCALE GENOMIC DNA]</scope>
    <source>
        <strain evidence="3 4">CSC3H3</strain>
    </source>
</reference>
<sequence length="297" mass="34277">MSQRNPLLTIVLPVFNGGSFLENAVQSIVDQTFVDWELLVIDDGSTDGAVEALPQLADARIRVLNDGKNKGLSVRLNEGVQQAHGRYFARMDHDDICHPDRFAEQVAYLEAHEELDLLAAYCVTINEQNEIIGCLPLSGSSHKEICAKPWLGFYMPHPTWCGKLEWFKKNNYKQNPSPYCCEDQELLLRAYVDSCFHILPEYLLAYRIRSRTPMKRLWSNRWAWCREQVFLLRKRKSYVYVVFAVLATIARICGDVFRLIKYFMGVPVSRYGTIEPELRAYWESRICAISGSRPDKK</sequence>
<name>A0ABN5FS25_9PROT</name>
<dbReference type="EMBL" id="CP024199">
    <property type="protein sequence ID" value="AUG54565.1"/>
    <property type="molecule type" value="Genomic_DNA"/>
</dbReference>
<feature type="domain" description="Glycosyltransferase 2-like" evidence="2">
    <location>
        <begin position="9"/>
        <end position="117"/>
    </location>
</feature>
<keyword evidence="1" id="KW-0472">Membrane</keyword>
<dbReference type="Gene3D" id="3.90.550.10">
    <property type="entry name" value="Spore Coat Polysaccharide Biosynthesis Protein SpsA, Chain A"/>
    <property type="match status" value="1"/>
</dbReference>
<proteinExistence type="predicted"/>
<keyword evidence="4" id="KW-1185">Reference proteome</keyword>
<keyword evidence="3" id="KW-0808">Transferase</keyword>
<evidence type="ECO:0000259" key="2">
    <source>
        <dbReference type="Pfam" id="PF00535"/>
    </source>
</evidence>
<dbReference type="Proteomes" id="UP000233458">
    <property type="component" value="Chromosome"/>
</dbReference>
<dbReference type="InterPro" id="IPR029044">
    <property type="entry name" value="Nucleotide-diphossugar_trans"/>
</dbReference>
<keyword evidence="1" id="KW-1133">Transmembrane helix</keyword>
<organism evidence="3 4">
    <name type="scientific">Thalassospira marina</name>
    <dbReference type="NCBI Taxonomy" id="2048283"/>
    <lineage>
        <taxon>Bacteria</taxon>
        <taxon>Pseudomonadati</taxon>
        <taxon>Pseudomonadota</taxon>
        <taxon>Alphaproteobacteria</taxon>
        <taxon>Rhodospirillales</taxon>
        <taxon>Thalassospiraceae</taxon>
        <taxon>Thalassospira</taxon>
    </lineage>
</organism>
<dbReference type="PANTHER" id="PTHR22916:SF3">
    <property type="entry name" value="UDP-GLCNAC:BETAGAL BETA-1,3-N-ACETYLGLUCOSAMINYLTRANSFERASE-LIKE PROTEIN 1"/>
    <property type="match status" value="1"/>
</dbReference>
<protein>
    <submittedName>
        <fullName evidence="3">Glycosyl transferase</fullName>
    </submittedName>
</protein>
<dbReference type="GO" id="GO:0016740">
    <property type="term" value="F:transferase activity"/>
    <property type="evidence" value="ECO:0007669"/>
    <property type="project" value="UniProtKB-KW"/>
</dbReference>
<dbReference type="InterPro" id="IPR001173">
    <property type="entry name" value="Glyco_trans_2-like"/>
</dbReference>
<dbReference type="CDD" id="cd00761">
    <property type="entry name" value="Glyco_tranf_GTA_type"/>
    <property type="match status" value="1"/>
</dbReference>
<dbReference type="Pfam" id="PF00535">
    <property type="entry name" value="Glycos_transf_2"/>
    <property type="match status" value="1"/>
</dbReference>
<evidence type="ECO:0000313" key="4">
    <source>
        <dbReference type="Proteomes" id="UP000233458"/>
    </source>
</evidence>
<accession>A0ABN5FS25</accession>
<keyword evidence="1" id="KW-0812">Transmembrane</keyword>
<evidence type="ECO:0000313" key="3">
    <source>
        <dbReference type="EMBL" id="AUG54565.1"/>
    </source>
</evidence>
<dbReference type="PANTHER" id="PTHR22916">
    <property type="entry name" value="GLYCOSYLTRANSFERASE"/>
    <property type="match status" value="1"/>
</dbReference>